<comment type="similarity">
    <text evidence="2">Belongs to the SpxH family.</text>
</comment>
<dbReference type="GO" id="GO:0016853">
    <property type="term" value="F:isomerase activity"/>
    <property type="evidence" value="ECO:0007669"/>
    <property type="project" value="UniProtKB-KW"/>
</dbReference>
<dbReference type="EMBL" id="JPVP01000057">
    <property type="protein sequence ID" value="KGR83854.1"/>
    <property type="molecule type" value="Genomic_DNA"/>
</dbReference>
<dbReference type="HAMAP" id="MF_02245">
    <property type="entry name" value="Adapter_SpxH"/>
    <property type="match status" value="1"/>
</dbReference>
<evidence type="ECO:0000313" key="4">
    <source>
        <dbReference type="Proteomes" id="UP000030437"/>
    </source>
</evidence>
<dbReference type="PANTHER" id="PTHR13887">
    <property type="entry name" value="GLUTATHIONE S-TRANSFERASE KAPPA"/>
    <property type="match status" value="1"/>
</dbReference>
<proteinExistence type="inferred from homology"/>
<sequence>MNNVQLLPQPAAPTTSTTYKPVELYIFIDPLCPKAFAMKSILRKLQLQYEHYFTWRYVLSTELSALNSVTNRLKGCCGGDELDIAHPVLPSIAIKAAELQGKRAGSRYLTKLQQYAVLKTKNVNSHATLLEIAEEVGLDMNEFAIDFGSKEAARAFQCDLYITREMDVDDVPSIVFFNECIEDEGLKVSGSYQYEVYEHILEEMLGEELVSQPIPSIEDVFKRYELLTTEEIAEIFSVDYAIAERELKKRMLQQKIERITNEDVTLWRLK</sequence>
<dbReference type="RefSeq" id="WP_036155744.1">
    <property type="nucleotide sequence ID" value="NZ_AVCX01000004.1"/>
</dbReference>
<evidence type="ECO:0000313" key="3">
    <source>
        <dbReference type="EMBL" id="KGR83854.1"/>
    </source>
</evidence>
<comment type="subunit">
    <text evidence="2">Interacts with Spx.</text>
</comment>
<dbReference type="STRING" id="1220589.CD32_14240"/>
<dbReference type="Gene3D" id="3.40.30.10">
    <property type="entry name" value="Glutaredoxin"/>
    <property type="match status" value="1"/>
</dbReference>
<dbReference type="InterPro" id="IPR036249">
    <property type="entry name" value="Thioredoxin-like_sf"/>
</dbReference>
<accession>A0A0A3IGL3</accession>
<comment type="function">
    <text evidence="2">Adapter protein required for efficient degradation of Spx by ClpXP under non-stress conditions. Interaction with Spx stabilizes Spx and exposes the C-terminus of Spx for recognition and proteolysis by ClpXP.</text>
</comment>
<keyword evidence="3" id="KW-0413">Isomerase</keyword>
<dbReference type="PANTHER" id="PTHR13887:SF47">
    <property type="entry name" value="CLPXP ADAPTER PROTEIN SPXH"/>
    <property type="match status" value="1"/>
</dbReference>
<keyword evidence="1 2" id="KW-0963">Cytoplasm</keyword>
<dbReference type="AlphaFoldDB" id="A0A0A3IGL3"/>
<evidence type="ECO:0000256" key="2">
    <source>
        <dbReference type="HAMAP-Rule" id="MF_02245"/>
    </source>
</evidence>
<evidence type="ECO:0000256" key="1">
    <source>
        <dbReference type="ARBA" id="ARBA00022490"/>
    </source>
</evidence>
<protein>
    <recommendedName>
        <fullName evidence="2">ClpXP adapter protein SpxH</fullName>
    </recommendedName>
</protein>
<dbReference type="Proteomes" id="UP000030437">
    <property type="component" value="Unassembled WGS sequence"/>
</dbReference>
<reference evidence="3 4" key="1">
    <citation type="submission" date="2014-02" db="EMBL/GenBank/DDBJ databases">
        <title>Draft genome sequence of Lysinibacillus odysseyi NBRC 100172.</title>
        <authorList>
            <person name="Zhang F."/>
            <person name="Wang G."/>
            <person name="Zhang L."/>
        </authorList>
    </citation>
    <scope>NUCLEOTIDE SEQUENCE [LARGE SCALE GENOMIC DNA]</scope>
    <source>
        <strain evidence="3 4">NBRC 100172</strain>
    </source>
</reference>
<organism evidence="3 4">
    <name type="scientific">Lysinibacillus odysseyi 34hs-1 = NBRC 100172</name>
    <dbReference type="NCBI Taxonomy" id="1220589"/>
    <lineage>
        <taxon>Bacteria</taxon>
        <taxon>Bacillati</taxon>
        <taxon>Bacillota</taxon>
        <taxon>Bacilli</taxon>
        <taxon>Bacillales</taxon>
        <taxon>Bacillaceae</taxon>
        <taxon>Lysinibacillus</taxon>
    </lineage>
</organism>
<keyword evidence="4" id="KW-1185">Reference proteome</keyword>
<name>A0A0A3IGL3_9BACI</name>
<dbReference type="OrthoDB" id="9813770at2"/>
<gene>
    <name evidence="2" type="primary">spxH</name>
    <name evidence="3" type="ORF">CD32_14240</name>
</gene>
<dbReference type="eggNOG" id="COG2761">
    <property type="taxonomic scope" value="Bacteria"/>
</dbReference>
<dbReference type="GO" id="GO:0005737">
    <property type="term" value="C:cytoplasm"/>
    <property type="evidence" value="ECO:0007669"/>
    <property type="project" value="UniProtKB-SubCell"/>
</dbReference>
<dbReference type="InterPro" id="IPR046404">
    <property type="entry name" value="Adapter_SpxH"/>
</dbReference>
<comment type="subcellular location">
    <subcellularLocation>
        <location evidence="2">Cytoplasm</location>
    </subcellularLocation>
</comment>
<dbReference type="SUPFAM" id="SSF52833">
    <property type="entry name" value="Thioredoxin-like"/>
    <property type="match status" value="1"/>
</dbReference>
<dbReference type="CDD" id="cd03025">
    <property type="entry name" value="DsbA_FrnE_like"/>
    <property type="match status" value="1"/>
</dbReference>
<comment type="caution">
    <text evidence="3">The sequence shown here is derived from an EMBL/GenBank/DDBJ whole genome shotgun (WGS) entry which is preliminary data.</text>
</comment>
<dbReference type="Pfam" id="PF13743">
    <property type="entry name" value="Thioredoxin_5"/>
    <property type="match status" value="1"/>
</dbReference>